<dbReference type="UniPathway" id="UPA00253">
    <property type="reaction ID" value="UER00457"/>
</dbReference>
<dbReference type="Proteomes" id="UP000231203">
    <property type="component" value="Unassembled WGS sequence"/>
</dbReference>
<dbReference type="Pfam" id="PF04095">
    <property type="entry name" value="NAPRTase"/>
    <property type="match status" value="1"/>
</dbReference>
<dbReference type="InterPro" id="IPR040727">
    <property type="entry name" value="NAPRTase_N"/>
</dbReference>
<dbReference type="GO" id="GO:0004516">
    <property type="term" value="F:nicotinate phosphoribosyltransferase activity"/>
    <property type="evidence" value="ECO:0007669"/>
    <property type="project" value="UniProtKB-UniRule"/>
</dbReference>
<name>A0A2G6MR87_9BACT</name>
<evidence type="ECO:0000256" key="2">
    <source>
        <dbReference type="ARBA" id="ARBA00010897"/>
    </source>
</evidence>
<dbReference type="EMBL" id="PDTI01000037">
    <property type="protein sequence ID" value="PIE62594.1"/>
    <property type="molecule type" value="Genomic_DNA"/>
</dbReference>
<keyword evidence="5 7" id="KW-0436">Ligase</keyword>
<keyword evidence="11" id="KW-0808">Transferase</keyword>
<dbReference type="SUPFAM" id="SSF51690">
    <property type="entry name" value="Nicotinate/Quinolinate PRTase C-terminal domain-like"/>
    <property type="match status" value="1"/>
</dbReference>
<dbReference type="InterPro" id="IPR041525">
    <property type="entry name" value="N/Namide_PRibTrfase"/>
</dbReference>
<evidence type="ECO:0000256" key="5">
    <source>
        <dbReference type="ARBA" id="ARBA00022598"/>
    </source>
</evidence>
<evidence type="ECO:0000256" key="8">
    <source>
        <dbReference type="RuleBase" id="RU003838"/>
    </source>
</evidence>
<dbReference type="AlphaFoldDB" id="A0A2G6MR87"/>
<keyword evidence="4 7" id="KW-0597">Phosphoprotein</keyword>
<dbReference type="PANTHER" id="PTHR11098:SF1">
    <property type="entry name" value="NICOTINATE PHOSPHORIBOSYLTRANSFERASE"/>
    <property type="match status" value="1"/>
</dbReference>
<feature type="domain" description="Nicotinate phosphoribosyltransferase N-terminal" evidence="10">
    <location>
        <begin position="6"/>
        <end position="125"/>
    </location>
</feature>
<comment type="caution">
    <text evidence="11">The sequence shown here is derived from an EMBL/GenBank/DDBJ whole genome shotgun (WGS) entry which is preliminary data.</text>
</comment>
<keyword evidence="11" id="KW-0328">Glycosyltransferase</keyword>
<accession>A0A2G6MR87</accession>
<evidence type="ECO:0000256" key="4">
    <source>
        <dbReference type="ARBA" id="ARBA00022553"/>
    </source>
</evidence>
<evidence type="ECO:0000256" key="3">
    <source>
        <dbReference type="ARBA" id="ARBA00013236"/>
    </source>
</evidence>
<dbReference type="PANTHER" id="PTHR11098">
    <property type="entry name" value="NICOTINATE PHOSPHORIBOSYLTRANSFERASE"/>
    <property type="match status" value="1"/>
</dbReference>
<comment type="PTM">
    <text evidence="7 8">Transiently phosphorylated on a His residue during the reaction cycle. Phosphorylation strongly increases the affinity for substrates and increases the rate of nicotinate D-ribonucleotide production. Dephosphorylation regenerates the low-affinity form of the enzyme, leading to product release.</text>
</comment>
<dbReference type="InterPro" id="IPR036068">
    <property type="entry name" value="Nicotinate_pribotase-like_C"/>
</dbReference>
<evidence type="ECO:0000259" key="10">
    <source>
        <dbReference type="Pfam" id="PF17767"/>
    </source>
</evidence>
<evidence type="ECO:0000256" key="6">
    <source>
        <dbReference type="ARBA" id="ARBA00022642"/>
    </source>
</evidence>
<dbReference type="GO" id="GO:0016757">
    <property type="term" value="F:glycosyltransferase activity"/>
    <property type="evidence" value="ECO:0007669"/>
    <property type="project" value="UniProtKB-KW"/>
</dbReference>
<dbReference type="Gene3D" id="3.20.140.10">
    <property type="entry name" value="nicotinate phosphoribosyltransferase"/>
    <property type="match status" value="1"/>
</dbReference>
<dbReference type="InterPro" id="IPR006406">
    <property type="entry name" value="Nic_PRibTrfase"/>
</dbReference>
<evidence type="ECO:0000256" key="7">
    <source>
        <dbReference type="HAMAP-Rule" id="MF_00570"/>
    </source>
</evidence>
<sequence>MIETILDNDLYKFTMQQAVYRLYPKARVRYKLTNRGGTPFAPGFAGLLKERVAKMADLSLTCEERAWLENTCPYFTKAYLDYLFSYRYDPDEVEISQQRHTLSVRVKGPWHRTILWEVPLMAVISETYFEVTNPETLSRQAIRERNQTKAQMLSDAGVSFMEFGTRRRFSTVNHAHFLEDVLALDHHSMVGTSNVNFARIYGLAPLGTLAHEWIMFHSALTGYETSNAAAMDAWLRVYPDVLGIALTDTYTTKFFLKAFTRDRAGKFFGVRQDSGDPEAFTRNIISHYREKGIDPATKVIVFSDGLDVERAIKIHKFCRGMVKDLYGIGTNLTNDVGVDPLNIVIKLSWAQPELFMEGRSTVKLSDDPGKHTGDPGELLHCRNAFGL</sequence>
<comment type="function">
    <text evidence="7 8">Catalyzes the synthesis of beta-nicotinate D-ribonucleotide from nicotinate and 5-phospho-D-ribose 1-phosphate at the expense of ATP.</text>
</comment>
<proteinExistence type="inferred from homology"/>
<feature type="domain" description="Nicotinate/nicotinamide phosphoribosyltransferase" evidence="9">
    <location>
        <begin position="159"/>
        <end position="385"/>
    </location>
</feature>
<comment type="catalytic activity">
    <reaction evidence="7 8">
        <text>5-phospho-alpha-D-ribose 1-diphosphate + nicotinate + ATP + H2O = nicotinate beta-D-ribonucleotide + ADP + phosphate + diphosphate</text>
        <dbReference type="Rhea" id="RHEA:36163"/>
        <dbReference type="ChEBI" id="CHEBI:15377"/>
        <dbReference type="ChEBI" id="CHEBI:30616"/>
        <dbReference type="ChEBI" id="CHEBI:32544"/>
        <dbReference type="ChEBI" id="CHEBI:33019"/>
        <dbReference type="ChEBI" id="CHEBI:43474"/>
        <dbReference type="ChEBI" id="CHEBI:57502"/>
        <dbReference type="ChEBI" id="CHEBI:58017"/>
        <dbReference type="ChEBI" id="CHEBI:456216"/>
        <dbReference type="EC" id="6.3.4.21"/>
    </reaction>
</comment>
<dbReference type="Pfam" id="PF17767">
    <property type="entry name" value="NAPRTase_N"/>
    <property type="match status" value="1"/>
</dbReference>
<evidence type="ECO:0000259" key="9">
    <source>
        <dbReference type="Pfam" id="PF04095"/>
    </source>
</evidence>
<dbReference type="PIRSF" id="PIRSF000484">
    <property type="entry name" value="NAPRT"/>
    <property type="match status" value="1"/>
</dbReference>
<feature type="modified residue" description="Phosphohistidine; by autocatalysis" evidence="7">
    <location>
        <position position="211"/>
    </location>
</feature>
<dbReference type="EC" id="6.3.4.21" evidence="3 7"/>
<dbReference type="SUPFAM" id="SSF54675">
    <property type="entry name" value="Nicotinate/Quinolinate PRTase N-terminal domain-like"/>
    <property type="match status" value="1"/>
</dbReference>
<dbReference type="InterPro" id="IPR007229">
    <property type="entry name" value="Nic_PRibTrfase-Fam"/>
</dbReference>
<evidence type="ECO:0000256" key="1">
    <source>
        <dbReference type="ARBA" id="ARBA00004952"/>
    </source>
</evidence>
<keyword evidence="6 7" id="KW-0662">Pyridine nucleotide biosynthesis</keyword>
<gene>
    <name evidence="7 11" type="primary">pncB</name>
    <name evidence="11" type="ORF">CSA25_04400</name>
</gene>
<dbReference type="NCBIfam" id="NF003704">
    <property type="entry name" value="PRK05321.1"/>
    <property type="match status" value="1"/>
</dbReference>
<dbReference type="NCBIfam" id="TIGR01514">
    <property type="entry name" value="NAPRTase"/>
    <property type="match status" value="1"/>
</dbReference>
<organism evidence="11 12">
    <name type="scientific">Desulfobacter postgatei</name>
    <dbReference type="NCBI Taxonomy" id="2293"/>
    <lineage>
        <taxon>Bacteria</taxon>
        <taxon>Pseudomonadati</taxon>
        <taxon>Thermodesulfobacteriota</taxon>
        <taxon>Desulfobacteria</taxon>
        <taxon>Desulfobacterales</taxon>
        <taxon>Desulfobacteraceae</taxon>
        <taxon>Desulfobacter</taxon>
    </lineage>
</organism>
<dbReference type="HAMAP" id="MF_00570">
    <property type="entry name" value="NAPRTase"/>
    <property type="match status" value="1"/>
</dbReference>
<dbReference type="GO" id="GO:0034355">
    <property type="term" value="P:NAD+ biosynthetic process via the salvage pathway"/>
    <property type="evidence" value="ECO:0007669"/>
    <property type="project" value="TreeGrafter"/>
</dbReference>
<comment type="pathway">
    <text evidence="1 7 8">Cofactor biosynthesis; NAD(+) biosynthesis; nicotinate D-ribonucleotide from nicotinate: step 1/1.</text>
</comment>
<evidence type="ECO:0000313" key="11">
    <source>
        <dbReference type="EMBL" id="PIE62594.1"/>
    </source>
</evidence>
<dbReference type="GO" id="GO:0005829">
    <property type="term" value="C:cytosol"/>
    <property type="evidence" value="ECO:0007669"/>
    <property type="project" value="TreeGrafter"/>
</dbReference>
<comment type="similarity">
    <text evidence="2 7 8">Belongs to the NAPRTase family.</text>
</comment>
<protein>
    <recommendedName>
        <fullName evidence="3 7">Nicotinate phosphoribosyltransferase</fullName>
        <shortName evidence="7">NAPRTase</shortName>
        <ecNumber evidence="3 7">6.3.4.21</ecNumber>
    </recommendedName>
</protein>
<evidence type="ECO:0000313" key="12">
    <source>
        <dbReference type="Proteomes" id="UP000231203"/>
    </source>
</evidence>
<reference evidence="11 12" key="1">
    <citation type="submission" date="2017-10" db="EMBL/GenBank/DDBJ databases">
        <title>Novel microbial diversity and functional potential in the marine mammal oral microbiome.</title>
        <authorList>
            <person name="Dudek N.K."/>
            <person name="Sun C.L."/>
            <person name="Burstein D."/>
            <person name="Kantor R.S."/>
            <person name="Aliaga Goltsman D.S."/>
            <person name="Bik E.M."/>
            <person name="Thomas B.C."/>
            <person name="Banfield J.F."/>
            <person name="Relman D.A."/>
        </authorList>
    </citation>
    <scope>NUCLEOTIDE SEQUENCE [LARGE SCALE GENOMIC DNA]</scope>
    <source>
        <strain evidence="11">DOLJORAL78_47_202</strain>
    </source>
</reference>